<evidence type="ECO:0000313" key="1">
    <source>
        <dbReference type="EMBL" id="MBK1828671.1"/>
    </source>
</evidence>
<organism evidence="1 2">
    <name type="scientific">Haloferula rosea</name>
    <dbReference type="NCBI Taxonomy" id="490093"/>
    <lineage>
        <taxon>Bacteria</taxon>
        <taxon>Pseudomonadati</taxon>
        <taxon>Verrucomicrobiota</taxon>
        <taxon>Verrucomicrobiia</taxon>
        <taxon>Verrucomicrobiales</taxon>
        <taxon>Verrucomicrobiaceae</taxon>
        <taxon>Haloferula</taxon>
    </lineage>
</organism>
<dbReference type="EMBL" id="JAENII010000015">
    <property type="protein sequence ID" value="MBK1828671.1"/>
    <property type="molecule type" value="Genomic_DNA"/>
</dbReference>
<dbReference type="Proteomes" id="UP000658278">
    <property type="component" value="Unassembled WGS sequence"/>
</dbReference>
<reference evidence="1" key="1">
    <citation type="submission" date="2021-01" db="EMBL/GenBank/DDBJ databases">
        <title>Modified the classification status of verrucomicrobia.</title>
        <authorList>
            <person name="Feng X."/>
        </authorList>
    </citation>
    <scope>NUCLEOTIDE SEQUENCE</scope>
    <source>
        <strain evidence="1">KCTC 22201</strain>
    </source>
</reference>
<gene>
    <name evidence="1" type="ORF">JIN81_16680</name>
</gene>
<proteinExistence type="predicted"/>
<dbReference type="RefSeq" id="WP_234045124.1">
    <property type="nucleotide sequence ID" value="NZ_JAENII010000015.1"/>
</dbReference>
<comment type="caution">
    <text evidence="1">The sequence shown here is derived from an EMBL/GenBank/DDBJ whole genome shotgun (WGS) entry which is preliminary data.</text>
</comment>
<evidence type="ECO:0000313" key="2">
    <source>
        <dbReference type="Proteomes" id="UP000658278"/>
    </source>
</evidence>
<name>A0A934RGB7_9BACT</name>
<keyword evidence="2" id="KW-1185">Reference proteome</keyword>
<accession>A0A934RGB7</accession>
<dbReference type="AlphaFoldDB" id="A0A934RGB7"/>
<sequence length="428" mass="47454">MHGMGRGMKGAIWVPPAVAVAVAAGWIGSRKQAVAQMEEEIVVLQARIERAKRDAGAGGEGERRPGRDADGRADWHQVVDWLAAAEAGGHGMRSQMKLQRFILELTDEELIAGIEEMDSLDLGARLKASLESMLIGQLIERDPAVGMGYFHRLDREEHGWMLARGFGRWLESDAGAAMAWFDQEIDKGTFESRSLDGRQEERKRFESVLLRSLLKTNPDAASARLQTMPESLRFEVLSAYGQWNDPGKFEGLAELARANLSAEKCDEVLAQHARHLASQSEGDPRKISQYLEKIEATAEEREHIAESVALTLMMAEGGHQGVLRLEVMEEIQAWVSEEAPGSLGRVTGKILGMQWGDTSREERVELLKKFHAEGMGDELVTTFFEVDGSNRDPEMMRELSALLNDEDSRAALLEAADEQEPSMKESGN</sequence>
<protein>
    <submittedName>
        <fullName evidence="1">Uncharacterized protein</fullName>
    </submittedName>
</protein>